<comment type="similarity">
    <text evidence="5">Belongs to the DEAD box helicase family.</text>
</comment>
<dbReference type="EC" id="3.6.4.13" evidence="5"/>
<comment type="domain">
    <text evidence="5">The Q motif is unique to and characteristic of the DEAD box family of RNA helicases and controls ATP binding and hydrolysis.</text>
</comment>
<dbReference type="InterPro" id="IPR011545">
    <property type="entry name" value="DEAD/DEAH_box_helicase_dom"/>
</dbReference>
<evidence type="ECO:0000256" key="2">
    <source>
        <dbReference type="ARBA" id="ARBA00022801"/>
    </source>
</evidence>
<dbReference type="GO" id="GO:0003723">
    <property type="term" value="F:RNA binding"/>
    <property type="evidence" value="ECO:0007669"/>
    <property type="project" value="UniProtKB-UniRule"/>
</dbReference>
<evidence type="ECO:0000256" key="3">
    <source>
        <dbReference type="ARBA" id="ARBA00022806"/>
    </source>
</evidence>
<organism evidence="8 9">
    <name type="scientific">Pichia membranifaciens</name>
    <dbReference type="NCBI Taxonomy" id="4926"/>
    <lineage>
        <taxon>Eukaryota</taxon>
        <taxon>Fungi</taxon>
        <taxon>Dikarya</taxon>
        <taxon>Ascomycota</taxon>
        <taxon>Saccharomycotina</taxon>
        <taxon>Pichiomycetes</taxon>
        <taxon>Pichiales</taxon>
        <taxon>Pichiaceae</taxon>
        <taxon>Pichia</taxon>
    </lineage>
</organism>
<dbReference type="GO" id="GO:0005524">
    <property type="term" value="F:ATP binding"/>
    <property type="evidence" value="ECO:0007669"/>
    <property type="project" value="UniProtKB-UniRule"/>
</dbReference>
<name>A0A1Q2YGU4_9ASCO</name>
<reference evidence="8 9" key="1">
    <citation type="submission" date="2016-08" db="EMBL/GenBank/DDBJ databases">
        <title>Whole genome shotgun sequence of Pichia membranifaciens KS47-1.</title>
        <authorList>
            <person name="Konishi M."/>
            <person name="Ishida M."/>
            <person name="Arakawa T."/>
            <person name="Kato Y."/>
            <person name="Horiuchi J."/>
        </authorList>
    </citation>
    <scope>NUCLEOTIDE SEQUENCE [LARGE SCALE GENOMIC DNA]</scope>
    <source>
        <strain evidence="8 9">KS47-1</strain>
    </source>
</reference>
<dbReference type="InterPro" id="IPR014001">
    <property type="entry name" value="Helicase_ATP-bd"/>
</dbReference>
<dbReference type="GO" id="GO:0003724">
    <property type="term" value="F:RNA helicase activity"/>
    <property type="evidence" value="ECO:0007669"/>
    <property type="project" value="UniProtKB-EC"/>
</dbReference>
<keyword evidence="2 5" id="KW-0378">Hydrolase</keyword>
<comment type="caution">
    <text evidence="8">The sequence shown here is derived from an EMBL/GenBank/DDBJ whole genome shotgun (WGS) entry which is preliminary data.</text>
</comment>
<feature type="compositionally biased region" description="Polar residues" evidence="6">
    <location>
        <begin position="66"/>
        <end position="75"/>
    </location>
</feature>
<keyword evidence="5" id="KW-0694">RNA-binding</keyword>
<feature type="region of interest" description="Disordered" evidence="6">
    <location>
        <begin position="39"/>
        <end position="84"/>
    </location>
</feature>
<evidence type="ECO:0000313" key="9">
    <source>
        <dbReference type="Proteomes" id="UP000186136"/>
    </source>
</evidence>
<evidence type="ECO:0000256" key="6">
    <source>
        <dbReference type="SAM" id="MobiDB-lite"/>
    </source>
</evidence>
<dbReference type="Proteomes" id="UP000186136">
    <property type="component" value="Unassembled WGS sequence"/>
</dbReference>
<gene>
    <name evidence="8" type="ORF">PMKS-002175</name>
</gene>
<comment type="catalytic activity">
    <reaction evidence="5">
        <text>ATP + H2O = ADP + phosphate + H(+)</text>
        <dbReference type="Rhea" id="RHEA:13065"/>
        <dbReference type="ChEBI" id="CHEBI:15377"/>
        <dbReference type="ChEBI" id="CHEBI:15378"/>
        <dbReference type="ChEBI" id="CHEBI:30616"/>
        <dbReference type="ChEBI" id="CHEBI:43474"/>
        <dbReference type="ChEBI" id="CHEBI:456216"/>
        <dbReference type="EC" id="3.6.4.13"/>
    </reaction>
</comment>
<dbReference type="EMBL" id="BDGI01000077">
    <property type="protein sequence ID" value="GAV28701.1"/>
    <property type="molecule type" value="Genomic_DNA"/>
</dbReference>
<dbReference type="InterPro" id="IPR027417">
    <property type="entry name" value="P-loop_NTPase"/>
</dbReference>
<evidence type="ECO:0000256" key="1">
    <source>
        <dbReference type="ARBA" id="ARBA00022741"/>
    </source>
</evidence>
<keyword evidence="3 5" id="KW-0347">Helicase</keyword>
<dbReference type="AlphaFoldDB" id="A0A1Q2YGU4"/>
<dbReference type="SMART" id="SM00487">
    <property type="entry name" value="DEXDc"/>
    <property type="match status" value="1"/>
</dbReference>
<evidence type="ECO:0000313" key="8">
    <source>
        <dbReference type="EMBL" id="GAV28701.1"/>
    </source>
</evidence>
<dbReference type="GO" id="GO:0016787">
    <property type="term" value="F:hydrolase activity"/>
    <property type="evidence" value="ECO:0007669"/>
    <property type="project" value="UniProtKB-KW"/>
</dbReference>
<dbReference type="OrthoDB" id="9984275at2759"/>
<dbReference type="SUPFAM" id="SSF52540">
    <property type="entry name" value="P-loop containing nucleoside triphosphate hydrolases"/>
    <property type="match status" value="1"/>
</dbReference>
<dbReference type="Gene3D" id="3.40.50.300">
    <property type="entry name" value="P-loop containing nucleotide triphosphate hydrolases"/>
    <property type="match status" value="1"/>
</dbReference>
<dbReference type="Pfam" id="PF00270">
    <property type="entry name" value="DEAD"/>
    <property type="match status" value="1"/>
</dbReference>
<feature type="domain" description="Helicase ATP-binding" evidence="7">
    <location>
        <begin position="186"/>
        <end position="369"/>
    </location>
</feature>
<dbReference type="PANTHER" id="PTHR24031">
    <property type="entry name" value="RNA HELICASE"/>
    <property type="match status" value="1"/>
</dbReference>
<keyword evidence="9" id="KW-1185">Reference proteome</keyword>
<feature type="compositionally biased region" description="Polar residues" evidence="6">
    <location>
        <begin position="49"/>
        <end position="59"/>
    </location>
</feature>
<keyword evidence="4 5" id="KW-0067">ATP-binding</keyword>
<evidence type="ECO:0000256" key="5">
    <source>
        <dbReference type="RuleBase" id="RU365068"/>
    </source>
</evidence>
<accession>A0A1Q2YGU4</accession>
<sequence length="731" mass="83502">MNIQRMGSIGFRSQLLIYIRSSRFFSSKVSPDEKLLQSILSEEPDGDSTETYNKKSPSTYRKKSSFAVSQENNPVAETGDKNSKPLPIGPKYWKNKFRKSYRKVEKGLISPLDEYVSNNIEIIESYNKKYKQSVEERIKVDFKKELHWSDVIPNYSLRNAILRYLASQNNEPTKNIKLTSFQKRFFALMSGFASTVAKGPAGSGKSFALLISALSIRRSHNRGKGINSLILVKSNSLVRQYEQLTNDIIANMDGKQKVNVKLVSQFLYRGTPEEEMKQDDDLTDYQTPHILVTTPQRLLDVLSSRGMDFVKINSLSYIGVDDFTSMLDENQLLETQKKSPIVNLLDYVLKLQDYRRQHSDPHPQVIFMAEESATESLILQLKEYTKWIDWRKFAPIGKFGEEEDIPYYKYVANKSGVSTVLVYPRFSQDDVKGKSVSRKFKVSLYDMKPFDYGSTPSIWLNKLYRESFGNSLVYKKHRNSKWTSIPNDVKKGELEILCSGLGKLLKKKNIMQWIGDNRALVVHPDEVNSKQVVEILSHKTGRKVKAFNISKDAESFKTRFSNKKEDDFQILVLNSSSLTGLTLPGLNTIFVLGIDSIKSESHLSTIMGRTRTSDGLVPEEEYTIFSERHKSRVDGNDLRARTFIITAMLPDSTIDPYDRNFLERAYLVNGLVNQVDAIGVHENWTDKEKEKYKLAIEGSALTYNDDVNIEFGGLSHFVEHVSSISNSTNKE</sequence>
<proteinExistence type="inferred from homology"/>
<dbReference type="PROSITE" id="PS51192">
    <property type="entry name" value="HELICASE_ATP_BIND_1"/>
    <property type="match status" value="1"/>
</dbReference>
<evidence type="ECO:0000259" key="7">
    <source>
        <dbReference type="PROSITE" id="PS51192"/>
    </source>
</evidence>
<keyword evidence="1 5" id="KW-0547">Nucleotide-binding</keyword>
<comment type="function">
    <text evidence="5">RNA helicase.</text>
</comment>
<evidence type="ECO:0000256" key="4">
    <source>
        <dbReference type="ARBA" id="ARBA00022840"/>
    </source>
</evidence>
<protein>
    <recommendedName>
        <fullName evidence="5">ATP-dependent RNA helicase</fullName>
        <ecNumber evidence="5">3.6.4.13</ecNumber>
    </recommendedName>
</protein>